<evidence type="ECO:0000313" key="7">
    <source>
        <dbReference type="EMBL" id="KAF2671619.1"/>
    </source>
</evidence>
<dbReference type="GO" id="GO:0008270">
    <property type="term" value="F:zinc ion binding"/>
    <property type="evidence" value="ECO:0007669"/>
    <property type="project" value="InterPro"/>
</dbReference>
<feature type="compositionally biased region" description="Polar residues" evidence="5">
    <location>
        <begin position="87"/>
        <end position="118"/>
    </location>
</feature>
<evidence type="ECO:0000256" key="3">
    <source>
        <dbReference type="ARBA" id="ARBA00023163"/>
    </source>
</evidence>
<protein>
    <recommendedName>
        <fullName evidence="6">Zn(2)-C6 fungal-type domain-containing protein</fullName>
    </recommendedName>
</protein>
<keyword evidence="1" id="KW-0479">Metal-binding</keyword>
<dbReference type="OrthoDB" id="5392779at2759"/>
<dbReference type="SMART" id="SM00906">
    <property type="entry name" value="Fungal_trans"/>
    <property type="match status" value="1"/>
</dbReference>
<gene>
    <name evidence="7" type="ORF">BT63DRAFT_422163</name>
</gene>
<dbReference type="GO" id="GO:0000981">
    <property type="term" value="F:DNA-binding transcription factor activity, RNA polymerase II-specific"/>
    <property type="evidence" value="ECO:0007669"/>
    <property type="project" value="InterPro"/>
</dbReference>
<dbReference type="Gene3D" id="4.10.240.10">
    <property type="entry name" value="Zn(2)-C6 fungal-type DNA-binding domain"/>
    <property type="match status" value="1"/>
</dbReference>
<dbReference type="Pfam" id="PF04082">
    <property type="entry name" value="Fungal_trans"/>
    <property type="match status" value="1"/>
</dbReference>
<dbReference type="CDD" id="cd12148">
    <property type="entry name" value="fungal_TF_MHR"/>
    <property type="match status" value="1"/>
</dbReference>
<dbReference type="EMBL" id="MU004232">
    <property type="protein sequence ID" value="KAF2671619.1"/>
    <property type="molecule type" value="Genomic_DNA"/>
</dbReference>
<accession>A0A6A6UH77</accession>
<dbReference type="CDD" id="cd00067">
    <property type="entry name" value="GAL4"/>
    <property type="match status" value="1"/>
</dbReference>
<dbReference type="GO" id="GO:0003677">
    <property type="term" value="F:DNA binding"/>
    <property type="evidence" value="ECO:0007669"/>
    <property type="project" value="InterPro"/>
</dbReference>
<evidence type="ECO:0000256" key="4">
    <source>
        <dbReference type="ARBA" id="ARBA00023242"/>
    </source>
</evidence>
<dbReference type="PANTHER" id="PTHR47840:SF1">
    <property type="entry name" value="ZN(II)2CYS6 TRANSCRIPTION FACTOR (EUROFUNG)"/>
    <property type="match status" value="1"/>
</dbReference>
<name>A0A6A6UH77_9PEZI</name>
<dbReference type="SMART" id="SM00066">
    <property type="entry name" value="GAL4"/>
    <property type="match status" value="1"/>
</dbReference>
<dbReference type="Proteomes" id="UP000799302">
    <property type="component" value="Unassembled WGS sequence"/>
</dbReference>
<evidence type="ECO:0000256" key="2">
    <source>
        <dbReference type="ARBA" id="ARBA00023015"/>
    </source>
</evidence>
<dbReference type="AlphaFoldDB" id="A0A6A6UH77"/>
<dbReference type="PROSITE" id="PS50048">
    <property type="entry name" value="ZN2_CY6_FUNGAL_2"/>
    <property type="match status" value="1"/>
</dbReference>
<dbReference type="InterPro" id="IPR036864">
    <property type="entry name" value="Zn2-C6_fun-type_DNA-bd_sf"/>
</dbReference>
<dbReference type="PROSITE" id="PS00463">
    <property type="entry name" value="ZN2_CY6_FUNGAL_1"/>
    <property type="match status" value="1"/>
</dbReference>
<feature type="region of interest" description="Disordered" evidence="5">
    <location>
        <begin position="84"/>
        <end position="134"/>
    </location>
</feature>
<keyword evidence="3" id="KW-0804">Transcription</keyword>
<keyword evidence="2" id="KW-0805">Transcription regulation</keyword>
<dbReference type="InterPro" id="IPR007219">
    <property type="entry name" value="XnlR_reg_dom"/>
</dbReference>
<dbReference type="InterPro" id="IPR001138">
    <property type="entry name" value="Zn2Cys6_DnaBD"/>
</dbReference>
<reference evidence="7" key="1">
    <citation type="journal article" date="2020" name="Stud. Mycol.">
        <title>101 Dothideomycetes genomes: a test case for predicting lifestyles and emergence of pathogens.</title>
        <authorList>
            <person name="Haridas S."/>
            <person name="Albert R."/>
            <person name="Binder M."/>
            <person name="Bloem J."/>
            <person name="Labutti K."/>
            <person name="Salamov A."/>
            <person name="Andreopoulos B."/>
            <person name="Baker S."/>
            <person name="Barry K."/>
            <person name="Bills G."/>
            <person name="Bluhm B."/>
            <person name="Cannon C."/>
            <person name="Castanera R."/>
            <person name="Culley D."/>
            <person name="Daum C."/>
            <person name="Ezra D."/>
            <person name="Gonzalez J."/>
            <person name="Henrissat B."/>
            <person name="Kuo A."/>
            <person name="Liang C."/>
            <person name="Lipzen A."/>
            <person name="Lutzoni F."/>
            <person name="Magnuson J."/>
            <person name="Mondo S."/>
            <person name="Nolan M."/>
            <person name="Ohm R."/>
            <person name="Pangilinan J."/>
            <person name="Park H.-J."/>
            <person name="Ramirez L."/>
            <person name="Alfaro M."/>
            <person name="Sun H."/>
            <person name="Tritt A."/>
            <person name="Yoshinaga Y."/>
            <person name="Zwiers L.-H."/>
            <person name="Turgeon B."/>
            <person name="Goodwin S."/>
            <person name="Spatafora J."/>
            <person name="Crous P."/>
            <person name="Grigoriev I."/>
        </authorList>
    </citation>
    <scope>NUCLEOTIDE SEQUENCE</scope>
    <source>
        <strain evidence="7">CBS 115976</strain>
    </source>
</reference>
<evidence type="ECO:0000313" key="8">
    <source>
        <dbReference type="Proteomes" id="UP000799302"/>
    </source>
</evidence>
<evidence type="ECO:0000256" key="1">
    <source>
        <dbReference type="ARBA" id="ARBA00022723"/>
    </source>
</evidence>
<sequence length="665" mass="75114">MTEGLEPSSHPQRMRLGTRSCAECRRRKVRCIFSENSDICRECGLHDVQCRPQQPESRAKKRSHRNDETKLQQRVEELESIVRAMQSAAQSADQRNNPNPDTPASSWTTGPSRTSSEPVYTPSEISDETNSFPDAPLVRLFQGTTIVDSNKDRTQDLSTICSLNDKTSAVLRSVRPLIPEYDDLHTIFEVTEEYWPLWPPCHTGPEGAQQLLPGKISLAVDYISHDIRSTKPTVVAKAVLWLALCIQQLPKSSPLRHKELRASPTALVDNFIQVSRTLLSSAADSGETIDTVECLMLQNKLYLNLGMPRKAWLASRHAVSVSLLLRLNRLDDASDRRRPHLWCQVWQGDKLLSVVLGVPSAMPNVLPSRYADEPHAAEIMRRICAIAGAITERDQTFSTIPYSATVQIDQDLEQCAKMFPQNWQDPTPDPKLTLVGMYYRQAVQLQYFMVSQLCHLPYMLLSVSDRKYEHSRISTLESCRDMIANYQTLRTDARTECLLCEMIDFMAFSAGMTIILDLLSQPTRRNAHEEIEEWRYVVTLTTALQRTSDLMDCTIAAQGAATLQLLRTAHRGTYDGPEHYDCVIPYFGRIRINCAMRSPKAPEPGSTTVVDIDTANKPVANSIEFGLTAPTYDFSSYSNFDSELCGDWSSIMDLDTNYDWIQYSL</sequence>
<feature type="domain" description="Zn(2)-C6 fungal-type" evidence="6">
    <location>
        <begin position="20"/>
        <end position="50"/>
    </location>
</feature>
<keyword evidence="8" id="KW-1185">Reference proteome</keyword>
<evidence type="ECO:0000259" key="6">
    <source>
        <dbReference type="PROSITE" id="PS50048"/>
    </source>
</evidence>
<dbReference type="SUPFAM" id="SSF57701">
    <property type="entry name" value="Zn2/Cys6 DNA-binding domain"/>
    <property type="match status" value="1"/>
</dbReference>
<keyword evidence="4" id="KW-0539">Nucleus</keyword>
<dbReference type="PANTHER" id="PTHR47840">
    <property type="entry name" value="ZN(II)2CYS6 TRANSCRIPTION FACTOR (EUROFUNG)-RELATED"/>
    <property type="match status" value="1"/>
</dbReference>
<organism evidence="7 8">
    <name type="scientific">Microthyrium microscopicum</name>
    <dbReference type="NCBI Taxonomy" id="703497"/>
    <lineage>
        <taxon>Eukaryota</taxon>
        <taxon>Fungi</taxon>
        <taxon>Dikarya</taxon>
        <taxon>Ascomycota</taxon>
        <taxon>Pezizomycotina</taxon>
        <taxon>Dothideomycetes</taxon>
        <taxon>Dothideomycetes incertae sedis</taxon>
        <taxon>Microthyriales</taxon>
        <taxon>Microthyriaceae</taxon>
        <taxon>Microthyrium</taxon>
    </lineage>
</organism>
<proteinExistence type="predicted"/>
<dbReference type="GO" id="GO:0006351">
    <property type="term" value="P:DNA-templated transcription"/>
    <property type="evidence" value="ECO:0007669"/>
    <property type="project" value="InterPro"/>
</dbReference>
<evidence type="ECO:0000256" key="5">
    <source>
        <dbReference type="SAM" id="MobiDB-lite"/>
    </source>
</evidence>